<dbReference type="PATRIC" id="fig|1217675.3.peg.485"/>
<keyword evidence="2" id="KW-1185">Reference proteome</keyword>
<name>N8WQK7_9GAMM</name>
<comment type="caution">
    <text evidence="1">The sequence shown here is derived from an EMBL/GenBank/DDBJ whole genome shotgun (WGS) entry which is preliminary data.</text>
</comment>
<accession>N8WQK7</accession>
<organism evidence="1 2">
    <name type="scientific">Acinetobacter schindleri NIPH 900</name>
    <dbReference type="NCBI Taxonomy" id="1217675"/>
    <lineage>
        <taxon>Bacteria</taxon>
        <taxon>Pseudomonadati</taxon>
        <taxon>Pseudomonadota</taxon>
        <taxon>Gammaproteobacteria</taxon>
        <taxon>Moraxellales</taxon>
        <taxon>Moraxellaceae</taxon>
        <taxon>Acinetobacter</taxon>
    </lineage>
</organism>
<reference evidence="1 2" key="1">
    <citation type="submission" date="2013-02" db="EMBL/GenBank/DDBJ databases">
        <title>The Genome Sequence of Acinetobacter schindleri NIPH 900.</title>
        <authorList>
            <consortium name="The Broad Institute Genome Sequencing Platform"/>
            <consortium name="The Broad Institute Genome Sequencing Center for Infectious Disease"/>
            <person name="Cerqueira G."/>
            <person name="Feldgarden M."/>
            <person name="Courvalin P."/>
            <person name="Perichon B."/>
            <person name="Grillot-Courvalin C."/>
            <person name="Clermont D."/>
            <person name="Rocha E."/>
            <person name="Yoon E.-J."/>
            <person name="Nemec A."/>
            <person name="Walker B."/>
            <person name="Young S.K."/>
            <person name="Zeng Q."/>
            <person name="Gargeya S."/>
            <person name="Fitzgerald M."/>
            <person name="Haas B."/>
            <person name="Abouelleil A."/>
            <person name="Alvarado L."/>
            <person name="Arachchi H.M."/>
            <person name="Berlin A.M."/>
            <person name="Chapman S.B."/>
            <person name="Dewar J."/>
            <person name="Goldberg J."/>
            <person name="Griggs A."/>
            <person name="Gujja S."/>
            <person name="Hansen M."/>
            <person name="Howarth C."/>
            <person name="Imamovic A."/>
            <person name="Larimer J."/>
            <person name="McCowan C."/>
            <person name="Murphy C."/>
            <person name="Neiman D."/>
            <person name="Pearson M."/>
            <person name="Priest M."/>
            <person name="Roberts A."/>
            <person name="Saif S."/>
            <person name="Shea T."/>
            <person name="Sisk P."/>
            <person name="Sykes S."/>
            <person name="Wortman J."/>
            <person name="Nusbaum C."/>
            <person name="Birren B."/>
        </authorList>
    </citation>
    <scope>NUCLEOTIDE SEQUENCE [LARGE SCALE GENOMIC DNA]</scope>
    <source>
        <strain evidence="1 2">NIPH 900</strain>
    </source>
</reference>
<dbReference type="RefSeq" id="WP_004812504.1">
    <property type="nucleotide sequence ID" value="NZ_KB849450.1"/>
</dbReference>
<evidence type="ECO:0000313" key="1">
    <source>
        <dbReference type="EMBL" id="ENV14261.1"/>
    </source>
</evidence>
<dbReference type="EMBL" id="APPI01000010">
    <property type="protein sequence ID" value="ENV14261.1"/>
    <property type="molecule type" value="Genomic_DNA"/>
</dbReference>
<sequence length="154" mass="17526">MNIHPTEVQFKKPHSTYLLVEMGTIKETAELLYEQLHKSGYALLLTDILGICLSETMNYAAWAVLESQKNELGYPYIHQDTMLHGYEWAMIEMVIRAHCDLLQARMMEATRSLGGDGFGMTVSEAQSNYVQEREKLQKLASYEPPFSFKTLGGL</sequence>
<gene>
    <name evidence="1" type="ORF">F965_00504</name>
</gene>
<evidence type="ECO:0000313" key="2">
    <source>
        <dbReference type="Proteomes" id="UP000018438"/>
    </source>
</evidence>
<dbReference type="Proteomes" id="UP000018438">
    <property type="component" value="Unassembled WGS sequence"/>
</dbReference>
<proteinExistence type="predicted"/>
<protein>
    <submittedName>
        <fullName evidence="1">Uncharacterized protein</fullName>
    </submittedName>
</protein>
<dbReference type="HOGENOM" id="CLU_132650_0_0_6"/>
<dbReference type="AlphaFoldDB" id="N8WQK7"/>